<keyword evidence="1" id="KW-0732">Signal</keyword>
<evidence type="ECO:0000256" key="1">
    <source>
        <dbReference type="SAM" id="SignalP"/>
    </source>
</evidence>
<keyword evidence="3" id="KW-1185">Reference proteome</keyword>
<sequence length="43" mass="4382">MTRTPAASAAAATSRAYSALAANGFSLSTCFQILCCAVVRRTA</sequence>
<evidence type="ECO:0000313" key="3">
    <source>
        <dbReference type="Proteomes" id="UP000062973"/>
    </source>
</evidence>
<gene>
    <name evidence="2" type="ORF">AMETH_2917</name>
</gene>
<protein>
    <submittedName>
        <fullName evidence="2">Uncharacterized protein</fullName>
    </submittedName>
</protein>
<proteinExistence type="predicted"/>
<accession>A0A076MQP7</accession>
<dbReference type="AlphaFoldDB" id="A0A076MQP7"/>
<dbReference type="Proteomes" id="UP000062973">
    <property type="component" value="Chromosome"/>
</dbReference>
<feature type="chain" id="PRO_5038966876" evidence="1">
    <location>
        <begin position="22"/>
        <end position="43"/>
    </location>
</feature>
<feature type="signal peptide" evidence="1">
    <location>
        <begin position="1"/>
        <end position="21"/>
    </location>
</feature>
<reference evidence="2 3" key="1">
    <citation type="submission" date="2014-07" db="EMBL/GenBank/DDBJ databases">
        <title>Whole Genome Sequence of the Amycolatopsis methanolica 239.</title>
        <authorList>
            <person name="Tang B."/>
        </authorList>
    </citation>
    <scope>NUCLEOTIDE SEQUENCE [LARGE SCALE GENOMIC DNA]</scope>
    <source>
        <strain evidence="2 3">239</strain>
    </source>
</reference>
<evidence type="ECO:0000313" key="2">
    <source>
        <dbReference type="EMBL" id="AIJ23009.1"/>
    </source>
</evidence>
<dbReference type="HOGENOM" id="CLU_3228731_0_0_11"/>
<organism evidence="2 3">
    <name type="scientific">Amycolatopsis methanolica 239</name>
    <dbReference type="NCBI Taxonomy" id="1068978"/>
    <lineage>
        <taxon>Bacteria</taxon>
        <taxon>Bacillati</taxon>
        <taxon>Actinomycetota</taxon>
        <taxon>Actinomycetes</taxon>
        <taxon>Pseudonocardiales</taxon>
        <taxon>Pseudonocardiaceae</taxon>
        <taxon>Amycolatopsis</taxon>
        <taxon>Amycolatopsis methanolica group</taxon>
    </lineage>
</organism>
<name>A0A076MQP7_AMYME</name>
<dbReference type="KEGG" id="amq:AMETH_2917"/>
<dbReference type="EMBL" id="CP009110">
    <property type="protein sequence ID" value="AIJ23009.1"/>
    <property type="molecule type" value="Genomic_DNA"/>
</dbReference>